<evidence type="ECO:0000313" key="1">
    <source>
        <dbReference type="EMBL" id="CAA0116866.1"/>
    </source>
</evidence>
<sequence>MKATWALVADNSEARLYKLRTKPKSLELLDTADHEQGRWHNGDFVTSQPGRTHSAMGKVANRSVGDENTAKIEESRHFAAALADDLNEAYALNAFGHLHVCAPPKLMGEILPKLSKKIDIVNTVSKDLIKSPEAQILDTLVRH</sequence>
<dbReference type="EMBL" id="CACSII010000019">
    <property type="protein sequence ID" value="CAA0116866.1"/>
    <property type="molecule type" value="Genomic_DNA"/>
</dbReference>
<evidence type="ECO:0000313" key="2">
    <source>
        <dbReference type="Proteomes" id="UP000434580"/>
    </source>
</evidence>
<dbReference type="Pfam" id="PF10116">
    <property type="entry name" value="Host_attach"/>
    <property type="match status" value="1"/>
</dbReference>
<proteinExistence type="predicted"/>
<reference evidence="1 2" key="1">
    <citation type="submission" date="2019-11" db="EMBL/GenBank/DDBJ databases">
        <authorList>
            <person name="Holert J."/>
        </authorList>
    </citation>
    <scope>NUCLEOTIDE SEQUENCE [LARGE SCALE GENOMIC DNA]</scope>
    <source>
        <strain evidence="1">BC5_2</strain>
    </source>
</reference>
<organism evidence="1 2">
    <name type="scientific">BD1-7 clade bacterium</name>
    <dbReference type="NCBI Taxonomy" id="2029982"/>
    <lineage>
        <taxon>Bacteria</taxon>
        <taxon>Pseudomonadati</taxon>
        <taxon>Pseudomonadota</taxon>
        <taxon>Gammaproteobacteria</taxon>
        <taxon>Cellvibrionales</taxon>
        <taxon>Spongiibacteraceae</taxon>
        <taxon>BD1-7 clade</taxon>
    </lineage>
</organism>
<accession>A0A5S9QG16</accession>
<name>A0A5S9QG16_9GAMM</name>
<dbReference type="InterPro" id="IPR019291">
    <property type="entry name" value="Host_attachment_protein"/>
</dbReference>
<dbReference type="AlphaFoldDB" id="A0A5S9QG16"/>
<dbReference type="OrthoDB" id="329419at2"/>
<evidence type="ECO:0008006" key="3">
    <source>
        <dbReference type="Google" id="ProtNLM"/>
    </source>
</evidence>
<protein>
    <recommendedName>
        <fullName evidence="3">Protein required for attachment to host cells</fullName>
    </recommendedName>
</protein>
<dbReference type="Proteomes" id="UP000434580">
    <property type="component" value="Unassembled WGS sequence"/>
</dbReference>
<gene>
    <name evidence="1" type="ORF">DPBNPPHM_02126</name>
</gene>